<evidence type="ECO:0000256" key="4">
    <source>
        <dbReference type="ARBA" id="ARBA00023157"/>
    </source>
</evidence>
<keyword evidence="5" id="KW-0676">Redox-active center</keyword>
<keyword evidence="8" id="KW-1185">Reference proteome</keyword>
<dbReference type="InterPro" id="IPR013766">
    <property type="entry name" value="Thioredoxin_domain"/>
</dbReference>
<dbReference type="GO" id="GO:0017004">
    <property type="term" value="P:cytochrome complex assembly"/>
    <property type="evidence" value="ECO:0007669"/>
    <property type="project" value="UniProtKB-KW"/>
</dbReference>
<dbReference type="PANTHER" id="PTHR42852:SF6">
    <property type="entry name" value="THIOL:DISULFIDE INTERCHANGE PROTEIN DSBE"/>
    <property type="match status" value="1"/>
</dbReference>
<evidence type="ECO:0000313" key="7">
    <source>
        <dbReference type="EMBL" id="TNU76745.1"/>
    </source>
</evidence>
<dbReference type="EMBL" id="VENP01000004">
    <property type="protein sequence ID" value="TNU76745.1"/>
    <property type="molecule type" value="Genomic_DNA"/>
</dbReference>
<evidence type="ECO:0000259" key="6">
    <source>
        <dbReference type="PROSITE" id="PS51352"/>
    </source>
</evidence>
<evidence type="ECO:0000256" key="1">
    <source>
        <dbReference type="ARBA" id="ARBA00004196"/>
    </source>
</evidence>
<comment type="caution">
    <text evidence="7">The sequence shown here is derived from an EMBL/GenBank/DDBJ whole genome shotgun (WGS) entry which is preliminary data.</text>
</comment>
<gene>
    <name evidence="7" type="ORF">FH969_02395</name>
</gene>
<accession>A0A5C5BG98</accession>
<dbReference type="PROSITE" id="PS51352">
    <property type="entry name" value="THIOREDOXIN_2"/>
    <property type="match status" value="1"/>
</dbReference>
<reference evidence="7 8" key="1">
    <citation type="submission" date="2019-06" db="EMBL/GenBank/DDBJ databases">
        <title>Draft genome sequence of Miniimonas arenae KCTC 19750T isolated from sea sand.</title>
        <authorList>
            <person name="Park S.-J."/>
        </authorList>
    </citation>
    <scope>NUCLEOTIDE SEQUENCE [LARGE SCALE GENOMIC DNA]</scope>
    <source>
        <strain evidence="7 8">KCTC 19750</strain>
    </source>
</reference>
<dbReference type="GO" id="GO:0016209">
    <property type="term" value="F:antioxidant activity"/>
    <property type="evidence" value="ECO:0007669"/>
    <property type="project" value="InterPro"/>
</dbReference>
<dbReference type="GO" id="GO:0016491">
    <property type="term" value="F:oxidoreductase activity"/>
    <property type="evidence" value="ECO:0007669"/>
    <property type="project" value="InterPro"/>
</dbReference>
<protein>
    <submittedName>
        <fullName evidence="7">TlpA family protein disulfide reductase</fullName>
    </submittedName>
</protein>
<evidence type="ECO:0000256" key="3">
    <source>
        <dbReference type="ARBA" id="ARBA00022968"/>
    </source>
</evidence>
<dbReference type="OrthoDB" id="9796554at2"/>
<dbReference type="CDD" id="cd02966">
    <property type="entry name" value="TlpA_like_family"/>
    <property type="match status" value="1"/>
</dbReference>
<dbReference type="Gene3D" id="3.40.30.10">
    <property type="entry name" value="Glutaredoxin"/>
    <property type="match status" value="1"/>
</dbReference>
<dbReference type="Proteomes" id="UP000313849">
    <property type="component" value="Unassembled WGS sequence"/>
</dbReference>
<keyword evidence="3" id="KW-0812">Transmembrane</keyword>
<keyword evidence="4" id="KW-1015">Disulfide bond</keyword>
<evidence type="ECO:0000313" key="8">
    <source>
        <dbReference type="Proteomes" id="UP000313849"/>
    </source>
</evidence>
<dbReference type="AlphaFoldDB" id="A0A5C5BG98"/>
<dbReference type="InterPro" id="IPR050553">
    <property type="entry name" value="Thioredoxin_ResA/DsbE_sf"/>
</dbReference>
<dbReference type="InterPro" id="IPR000866">
    <property type="entry name" value="AhpC/TSA"/>
</dbReference>
<dbReference type="PANTHER" id="PTHR42852">
    <property type="entry name" value="THIOL:DISULFIDE INTERCHANGE PROTEIN DSBE"/>
    <property type="match status" value="1"/>
</dbReference>
<sequence>MGALLAGGLVGCSAQGSDTPAVADAGYDAGDGSFTTWAPADRQNAIELTGETFDGQAVDLADWRGEVVVLNFWYADCPPCRVEAPDLAAIATDYTGQGVQVLGVNARDDAARVEAFNESFGVGYPSLQDSSATAVAALEGVVPLSAYPTTVVLDREGRPAARIMGLADGKTLRGLIDDTLAES</sequence>
<dbReference type="RefSeq" id="WP_108720187.1">
    <property type="nucleotide sequence ID" value="NZ_VENP01000004.1"/>
</dbReference>
<organism evidence="7 8">
    <name type="scientific">Miniimonas arenae</name>
    <dbReference type="NCBI Taxonomy" id="676201"/>
    <lineage>
        <taxon>Bacteria</taxon>
        <taxon>Bacillati</taxon>
        <taxon>Actinomycetota</taxon>
        <taxon>Actinomycetes</taxon>
        <taxon>Micrococcales</taxon>
        <taxon>Beutenbergiaceae</taxon>
        <taxon>Miniimonas</taxon>
    </lineage>
</organism>
<evidence type="ECO:0000256" key="5">
    <source>
        <dbReference type="ARBA" id="ARBA00023284"/>
    </source>
</evidence>
<dbReference type="Pfam" id="PF00578">
    <property type="entry name" value="AhpC-TSA"/>
    <property type="match status" value="1"/>
</dbReference>
<feature type="domain" description="Thioredoxin" evidence="6">
    <location>
        <begin position="39"/>
        <end position="181"/>
    </location>
</feature>
<dbReference type="InterPro" id="IPR036249">
    <property type="entry name" value="Thioredoxin-like_sf"/>
</dbReference>
<evidence type="ECO:0000256" key="2">
    <source>
        <dbReference type="ARBA" id="ARBA00022748"/>
    </source>
</evidence>
<proteinExistence type="predicted"/>
<keyword evidence="2" id="KW-0201">Cytochrome c-type biogenesis</keyword>
<name>A0A5C5BG98_9MICO</name>
<comment type="subcellular location">
    <subcellularLocation>
        <location evidence="1">Cell envelope</location>
    </subcellularLocation>
</comment>
<dbReference type="SUPFAM" id="SSF52833">
    <property type="entry name" value="Thioredoxin-like"/>
    <property type="match status" value="1"/>
</dbReference>
<dbReference type="GO" id="GO:0030313">
    <property type="term" value="C:cell envelope"/>
    <property type="evidence" value="ECO:0007669"/>
    <property type="project" value="UniProtKB-SubCell"/>
</dbReference>
<keyword evidence="3" id="KW-0735">Signal-anchor</keyword>